<protein>
    <submittedName>
        <fullName evidence="2">DUF2384 domain-containing protein</fullName>
    </submittedName>
</protein>
<reference evidence="2 3" key="1">
    <citation type="submission" date="2018-11" db="EMBL/GenBank/DDBJ databases">
        <title>Lysobacter cryohumiis sp. nov., isolated from soil in the Tianshan Mountains, Xinjiang, China.</title>
        <authorList>
            <person name="Luo Y."/>
            <person name="Sheng H."/>
        </authorList>
    </citation>
    <scope>NUCLEOTIDE SEQUENCE [LARGE SCALE GENOMIC DNA]</scope>
    <source>
        <strain evidence="2 3">ZS60</strain>
    </source>
</reference>
<dbReference type="AlphaFoldDB" id="A0A3M8SMA4"/>
<dbReference type="NCBIfam" id="TIGR02293">
    <property type="entry name" value="TAS_TIGR02293"/>
    <property type="match status" value="1"/>
</dbReference>
<evidence type="ECO:0000256" key="1">
    <source>
        <dbReference type="SAM" id="MobiDB-lite"/>
    </source>
</evidence>
<organism evidence="2 3">
    <name type="scientific">Montanilutibacter psychrotolerans</name>
    <dbReference type="NCBI Taxonomy" id="1327343"/>
    <lineage>
        <taxon>Bacteria</taxon>
        <taxon>Pseudomonadati</taxon>
        <taxon>Pseudomonadota</taxon>
        <taxon>Gammaproteobacteria</taxon>
        <taxon>Lysobacterales</taxon>
        <taxon>Lysobacteraceae</taxon>
        <taxon>Montanilutibacter</taxon>
    </lineage>
</organism>
<dbReference type="EMBL" id="RIBS01000011">
    <property type="protein sequence ID" value="RNF81923.1"/>
    <property type="molecule type" value="Genomic_DNA"/>
</dbReference>
<dbReference type="OrthoDB" id="5952749at2"/>
<dbReference type="InterPro" id="IPR011979">
    <property type="entry name" value="Antitox_Xre"/>
</dbReference>
<gene>
    <name evidence="2" type="ORF">EER27_15925</name>
</gene>
<name>A0A3M8SMA4_9GAMM</name>
<keyword evidence="3" id="KW-1185">Reference proteome</keyword>
<dbReference type="Proteomes" id="UP000267049">
    <property type="component" value="Unassembled WGS sequence"/>
</dbReference>
<evidence type="ECO:0000313" key="3">
    <source>
        <dbReference type="Proteomes" id="UP000267049"/>
    </source>
</evidence>
<sequence length="198" mass="21504">MTDTAMTAPIPKPGKSKRAPRSTPLAKAGMHTALKPADKTPGKVRTMARTKAPGRVADAPPAHSVFGRMGQLLGEHIESEFDVVKLVNLGLPSSALESLSDAIDVDYKLIAPESTIRRRLNEKQHFTVDESERLMRMARVTSMAEELFGDRSTASAWLSARANYLPDVEPISPLELSATDSGTRLVEAMILRTAHGVF</sequence>
<accession>A0A3M8SMA4</accession>
<comment type="caution">
    <text evidence="2">The sequence shown here is derived from an EMBL/GenBank/DDBJ whole genome shotgun (WGS) entry which is preliminary data.</text>
</comment>
<feature type="region of interest" description="Disordered" evidence="1">
    <location>
        <begin position="1"/>
        <end position="44"/>
    </location>
</feature>
<proteinExistence type="predicted"/>
<evidence type="ECO:0000313" key="2">
    <source>
        <dbReference type="EMBL" id="RNF81923.1"/>
    </source>
</evidence>